<dbReference type="InterPro" id="IPR007367">
    <property type="entry name" value="DUF433"/>
</dbReference>
<dbReference type="EMBL" id="AE006469">
    <property type="protein sequence ID" value="AAK64811.1"/>
    <property type="molecule type" value="Genomic_DNA"/>
</dbReference>
<reference evidence="3" key="2">
    <citation type="journal article" date="2001" name="Science">
        <title>The composite genome of the legume symbiont Sinorhizobium meliloti.</title>
        <authorList>
            <person name="Galibert F."/>
            <person name="Finan T.M."/>
            <person name="Long S.R."/>
            <person name="Puehler A."/>
            <person name="Abola P."/>
            <person name="Ampe F."/>
            <person name="Barloy-Hubler F."/>
            <person name="Barnett M.J."/>
            <person name="Becker A."/>
            <person name="Boistard P."/>
            <person name="Bothe G."/>
            <person name="Boutry M."/>
            <person name="Bowser L."/>
            <person name="Buhrmester J."/>
            <person name="Cadieu E."/>
            <person name="Capela D."/>
            <person name="Chain P."/>
            <person name="Cowie A."/>
            <person name="Davis R.W."/>
            <person name="Dreano S."/>
            <person name="Federspiel N.A."/>
            <person name="Fisher R.F."/>
            <person name="Gloux S."/>
            <person name="Godrie T."/>
            <person name="Goffeau A."/>
            <person name="Golding B."/>
            <person name="Gouzy J."/>
            <person name="Gurjal M."/>
            <person name="Hernandez-Lucas I."/>
            <person name="Hong A."/>
            <person name="Huizar L."/>
            <person name="Hyman R.W."/>
            <person name="Jones T."/>
            <person name="Kahn D."/>
            <person name="Kahn M.L."/>
            <person name="Kalman S."/>
            <person name="Keating D.H."/>
            <person name="Kiss E."/>
            <person name="Komp C."/>
            <person name="Lelaure V."/>
            <person name="Masuy D."/>
            <person name="Palm C."/>
            <person name="Peck M.C."/>
            <person name="Pohl T.M."/>
            <person name="Portetelle D."/>
            <person name="Purnelle B."/>
            <person name="Ramsperger U."/>
            <person name="Surzycki R."/>
            <person name="Thebault P."/>
            <person name="Vandenbol M."/>
            <person name="Vorhoelter F.J."/>
            <person name="Weidner S."/>
            <person name="Wells D.H."/>
            <person name="Wong K."/>
            <person name="Yeh K.-C."/>
            <person name="Batut J."/>
        </authorList>
    </citation>
    <scope>NUCLEOTIDE SEQUENCE [LARGE SCALE GENOMIC DNA]</scope>
    <source>
        <strain evidence="3">1021</strain>
        <plasmid evidence="3">Plasmid pSymA</plasmid>
    </source>
</reference>
<dbReference type="EnsemblBacteria" id="AAK64811">
    <property type="protein sequence ID" value="AAK64811"/>
    <property type="gene ID" value="SMa0286"/>
</dbReference>
<dbReference type="PIR" id="A95281">
    <property type="entry name" value="A95281"/>
</dbReference>
<keyword evidence="2" id="KW-0614">Plasmid</keyword>
<dbReference type="SUPFAM" id="SSF46689">
    <property type="entry name" value="Homeodomain-like"/>
    <property type="match status" value="1"/>
</dbReference>
<dbReference type="KEGG" id="sme:SMa0286"/>
<reference evidence="2 3" key="1">
    <citation type="journal article" date="2001" name="Proc. Natl. Acad. Sci. U.S.A.">
        <title>Nucleotide sequence and predicted functions of the entire Sinorhizobium meliloti pSymA megaplasmid.</title>
        <authorList>
            <person name="Barnett M.J."/>
            <person name="Fisher R.F."/>
            <person name="Jones T."/>
            <person name="Komp C."/>
            <person name="Abola A.P."/>
            <person name="Barloy-Hubler F."/>
            <person name="Bowser L."/>
            <person name="Capela D."/>
            <person name="Galibert F."/>
            <person name="Gouzy J."/>
            <person name="Gurjal M."/>
            <person name="Hong A."/>
            <person name="Huizar L."/>
            <person name="Hyman R.W."/>
            <person name="Kahn D."/>
            <person name="Kahn M.L."/>
            <person name="Kalman S."/>
            <person name="Keating D.H."/>
            <person name="Palm C."/>
            <person name="Peck M.C."/>
            <person name="Surzycki R."/>
            <person name="Wells D.H."/>
            <person name="Yeh K.-C."/>
            <person name="Davis R.W."/>
            <person name="Federspiel N.A."/>
            <person name="Long S.R."/>
        </authorList>
    </citation>
    <scope>NUCLEOTIDE SEQUENCE [LARGE SCALE GENOMIC DNA]</scope>
    <source>
        <strain evidence="2 3">1021</strain>
        <plasmid evidence="3">Plasmid pSymA</plasmid>
    </source>
</reference>
<dbReference type="HOGENOM" id="CLU_1711800_0_0_5"/>
<dbReference type="Pfam" id="PF04255">
    <property type="entry name" value="DUF433"/>
    <property type="match status" value="1"/>
</dbReference>
<feature type="region of interest" description="Disordered" evidence="1">
    <location>
        <begin position="46"/>
        <end position="92"/>
    </location>
</feature>
<dbReference type="OrthoDB" id="200074at2"/>
<evidence type="ECO:0000313" key="3">
    <source>
        <dbReference type="Proteomes" id="UP000001976"/>
    </source>
</evidence>
<accession>Q930P2</accession>
<dbReference type="AlphaFoldDB" id="Q930P2"/>
<gene>
    <name evidence="2" type="ORF">SMa0286</name>
</gene>
<geneLocation type="plasmid" evidence="2 3">
    <name>pSymA</name>
</geneLocation>
<dbReference type="InterPro" id="IPR009057">
    <property type="entry name" value="Homeodomain-like_sf"/>
</dbReference>
<proteinExistence type="predicted"/>
<dbReference type="PATRIC" id="fig|266834.11.peg.158"/>
<name>Q930P2_RHIME</name>
<dbReference type="Proteomes" id="UP000001976">
    <property type="component" value="Plasmid pSymA"/>
</dbReference>
<keyword evidence="3" id="KW-1185">Reference proteome</keyword>
<sequence length="153" mass="15876">MSLFCGSGGRRRAVIHLFSRDLAQGKVPAGHTSCQTPSFRSTMAATSWRGPVHSSPSILRARAASRPRSDCLPSAPQGPTGNSAHTPLGGPVARGLDGSHEFLAIDLVPVMRDASERLDLAAAREIVTASPDVLGGTPVIRGTPVPVYDVAAS</sequence>
<organism evidence="2 3">
    <name type="scientific">Rhizobium meliloti (strain 1021)</name>
    <name type="common">Ensifer meliloti</name>
    <name type="synonym">Sinorhizobium meliloti</name>
    <dbReference type="NCBI Taxonomy" id="266834"/>
    <lineage>
        <taxon>Bacteria</taxon>
        <taxon>Pseudomonadati</taxon>
        <taxon>Pseudomonadota</taxon>
        <taxon>Alphaproteobacteria</taxon>
        <taxon>Hyphomicrobiales</taxon>
        <taxon>Rhizobiaceae</taxon>
        <taxon>Sinorhizobium/Ensifer group</taxon>
        <taxon>Sinorhizobium</taxon>
    </lineage>
</organism>
<protein>
    <submittedName>
        <fullName evidence="2">Uncharacterized protein</fullName>
    </submittedName>
</protein>
<evidence type="ECO:0000256" key="1">
    <source>
        <dbReference type="SAM" id="MobiDB-lite"/>
    </source>
</evidence>
<evidence type="ECO:0000313" key="2">
    <source>
        <dbReference type="EMBL" id="AAK64811.1"/>
    </source>
</evidence>